<feature type="compositionally biased region" description="Low complexity" evidence="1">
    <location>
        <begin position="481"/>
        <end position="503"/>
    </location>
</feature>
<feature type="chain" id="PRO_5034109512" evidence="2">
    <location>
        <begin position="18"/>
        <end position="694"/>
    </location>
</feature>
<proteinExistence type="predicted"/>
<feature type="signal peptide" evidence="2">
    <location>
        <begin position="1"/>
        <end position="17"/>
    </location>
</feature>
<evidence type="ECO:0000313" key="4">
    <source>
        <dbReference type="Proteomes" id="UP000624244"/>
    </source>
</evidence>
<keyword evidence="2" id="KW-0732">Signal</keyword>
<evidence type="ECO:0000256" key="2">
    <source>
        <dbReference type="SAM" id="SignalP"/>
    </source>
</evidence>
<dbReference type="Proteomes" id="UP000624244">
    <property type="component" value="Unassembled WGS sequence"/>
</dbReference>
<comment type="caution">
    <text evidence="3">The sequence shown here is derived from an EMBL/GenBank/DDBJ whole genome shotgun (WGS) entry which is preliminary data.</text>
</comment>
<feature type="region of interest" description="Disordered" evidence="1">
    <location>
        <begin position="481"/>
        <end position="586"/>
    </location>
</feature>
<organism evidence="3 4">
    <name type="scientific">Cochliobolus sativus</name>
    <name type="common">Common root rot and spot blotch fungus</name>
    <name type="synonym">Bipolaris sorokiniana</name>
    <dbReference type="NCBI Taxonomy" id="45130"/>
    <lineage>
        <taxon>Eukaryota</taxon>
        <taxon>Fungi</taxon>
        <taxon>Dikarya</taxon>
        <taxon>Ascomycota</taxon>
        <taxon>Pezizomycotina</taxon>
        <taxon>Dothideomycetes</taxon>
        <taxon>Pleosporomycetidae</taxon>
        <taxon>Pleosporales</taxon>
        <taxon>Pleosporineae</taxon>
        <taxon>Pleosporaceae</taxon>
        <taxon>Bipolaris</taxon>
    </lineage>
</organism>
<protein>
    <submittedName>
        <fullName evidence="3">Uncharacterized protein</fullName>
    </submittedName>
</protein>
<accession>A0A8H5ZFC8</accession>
<evidence type="ECO:0000256" key="1">
    <source>
        <dbReference type="SAM" id="MobiDB-lite"/>
    </source>
</evidence>
<evidence type="ECO:0000313" key="3">
    <source>
        <dbReference type="EMBL" id="KAF5847189.1"/>
    </source>
</evidence>
<dbReference type="OMA" id="CWPYVSM"/>
<reference evidence="3" key="1">
    <citation type="submission" date="2019-11" db="EMBL/GenBank/DDBJ databases">
        <title>Bipolaris sorokiniana Genome sequencing.</title>
        <authorList>
            <person name="Wang H."/>
        </authorList>
    </citation>
    <scope>NUCLEOTIDE SEQUENCE</scope>
</reference>
<dbReference type="EMBL" id="WNKQ01000014">
    <property type="protein sequence ID" value="KAF5847189.1"/>
    <property type="molecule type" value="Genomic_DNA"/>
</dbReference>
<feature type="compositionally biased region" description="Low complexity" evidence="1">
    <location>
        <begin position="517"/>
        <end position="542"/>
    </location>
</feature>
<dbReference type="AlphaFoldDB" id="A0A8H5ZFC8"/>
<gene>
    <name evidence="3" type="ORF">GGP41_003449</name>
</gene>
<name>A0A8H5ZFC8_COCSA</name>
<sequence>MLHSLFLLSLLSSTAFAELSKSNLKTYVGSLELSTPFSPIKDDYRTGLPHHHRTPFAVSPDGKSAYLAYLGASGKGVHVQKVDPVTFKAVGDAVTVSCAKEAGGLIAHNDGFALLTNEPMDAGTQKAPPKRDSVAVLYRWTRGKRAFKTFLGGPDNVGEAGATCSPYLNGDLAYSEDTGIYGAYFVVASYDGPAQGHFGDSMQYISDNGTIQKIEGATKNWGCSFNTGIALEASASAPFASVCADDQGGIWLNTGGTGMEKTGVKVSNEYARNGAANEPMGGISGSYSSLTRFINKDSYIFTWVSRGSKDLTENKQLGEGYTTSSYRTKNRNVAIATFSDKKTMVGKQATNQPGPDGDSHVNWITTGSSDCQNARVAAFDGSNALVTWEEIAEPTCNFPAMGCEGEFSGTYFQLVKDGKKVGEPVKSMDVYVAGDMVTMGDGRICWPYVDMSWSLNGPVADRKTTNAISFACMSSCQSKASAPSDSDAPLKPSSPSKPVSSPEPAEPYKPTEPYQPAEPSKPSSPSSPPVSNAPSAAPPASSTQPRHNAPPVPTLSFSLFNPDSTPSPTPKPTPSPTPFNDNKPRPYESVYVPGSLSFDPIMAPAFTHVLPGLPGEFTNGPVYSTTKTPAAPTGSPVPCSIPGAGGSYGDSYGRSYGRAGVYGVKGGSYGDAGADSPCTLRTVVRPSASSAASY</sequence>
<feature type="compositionally biased region" description="Pro residues" evidence="1">
    <location>
        <begin position="565"/>
        <end position="577"/>
    </location>
</feature>